<evidence type="ECO:0000313" key="2">
    <source>
        <dbReference type="Proteomes" id="UP000790377"/>
    </source>
</evidence>
<name>A0ACB8A5G4_9AGAM</name>
<accession>A0ACB8A5G4</accession>
<organism evidence="1 2">
    <name type="scientific">Hygrophoropsis aurantiaca</name>
    <dbReference type="NCBI Taxonomy" id="72124"/>
    <lineage>
        <taxon>Eukaryota</taxon>
        <taxon>Fungi</taxon>
        <taxon>Dikarya</taxon>
        <taxon>Basidiomycota</taxon>
        <taxon>Agaricomycotina</taxon>
        <taxon>Agaricomycetes</taxon>
        <taxon>Agaricomycetidae</taxon>
        <taxon>Boletales</taxon>
        <taxon>Coniophorineae</taxon>
        <taxon>Hygrophoropsidaceae</taxon>
        <taxon>Hygrophoropsis</taxon>
    </lineage>
</organism>
<proteinExistence type="predicted"/>
<protein>
    <submittedName>
        <fullName evidence="1">Bestrophin, RFP-TM, chloride channel-domain-containing protein</fullName>
    </submittedName>
</protein>
<reference evidence="1" key="1">
    <citation type="journal article" date="2021" name="New Phytol.">
        <title>Evolutionary innovations through gain and loss of genes in the ectomycorrhizal Boletales.</title>
        <authorList>
            <person name="Wu G."/>
            <person name="Miyauchi S."/>
            <person name="Morin E."/>
            <person name="Kuo A."/>
            <person name="Drula E."/>
            <person name="Varga T."/>
            <person name="Kohler A."/>
            <person name="Feng B."/>
            <person name="Cao Y."/>
            <person name="Lipzen A."/>
            <person name="Daum C."/>
            <person name="Hundley H."/>
            <person name="Pangilinan J."/>
            <person name="Johnson J."/>
            <person name="Barry K."/>
            <person name="LaButti K."/>
            <person name="Ng V."/>
            <person name="Ahrendt S."/>
            <person name="Min B."/>
            <person name="Choi I.G."/>
            <person name="Park H."/>
            <person name="Plett J.M."/>
            <person name="Magnuson J."/>
            <person name="Spatafora J.W."/>
            <person name="Nagy L.G."/>
            <person name="Henrissat B."/>
            <person name="Grigoriev I.V."/>
            <person name="Yang Z.L."/>
            <person name="Xu J."/>
            <person name="Martin F.M."/>
        </authorList>
    </citation>
    <scope>NUCLEOTIDE SEQUENCE</scope>
    <source>
        <strain evidence="1">ATCC 28755</strain>
    </source>
</reference>
<keyword evidence="2" id="KW-1185">Reference proteome</keyword>
<dbReference type="EMBL" id="MU267833">
    <property type="protein sequence ID" value="KAH7908272.1"/>
    <property type="molecule type" value="Genomic_DNA"/>
</dbReference>
<evidence type="ECO:0000313" key="1">
    <source>
        <dbReference type="EMBL" id="KAH7908272.1"/>
    </source>
</evidence>
<sequence>MYTPLGGSKRSATGHHTLLPASEERVNVVIPLVPTRSLISWTFGRGTVIYRIWPAVILHTLFAAAVVSISLKTKYDLSIPSVMLTVLGVVIGFVISYRASSGYDRYWMGRSGWCDVTRTARTIGRLIWFHVPPRFGPKIAGTETSEDEIVAVMTEKKLALDLIEAFVVALKHHLRGEMGIYYEDLYHLVHQSHDHHQSHSRHHNKPGSSSHPNIPLSSSTSTSLLSPSQSRDTDPYIPPINAYGTFDPSSTSATLVRRSSIQSFNSSQSDEHTLLPSSAPTKSSLISHVSADLIPFESFFRAAGRWLKRIFGLRGDDSPPLTHFKHRPRVAGGGQNLPLEIVRSLSEWMSVLEDRQSVPGSSMGSLCGCLASMEDSISVLEKILTTPLPFVFSVHISTVWIYLFFLPFQLVDQFAWYTIPGVAVAAFIYLGFLAVGDEIEQPFGYDENDLDLDLFCQEIVSADIAYLKKMPCFNAHLPTPSKGLMSIVSISRKTHTEVE</sequence>
<dbReference type="Proteomes" id="UP000790377">
    <property type="component" value="Unassembled WGS sequence"/>
</dbReference>
<comment type="caution">
    <text evidence="1">The sequence shown here is derived from an EMBL/GenBank/DDBJ whole genome shotgun (WGS) entry which is preliminary data.</text>
</comment>
<gene>
    <name evidence="1" type="ORF">BJ138DRAFT_1158057</name>
</gene>